<evidence type="ECO:0000256" key="5">
    <source>
        <dbReference type="ARBA" id="ARBA00023004"/>
    </source>
</evidence>
<organism evidence="8 9">
    <name type="scientific">Oryzomonas rubra</name>
    <dbReference type="NCBI Taxonomy" id="2509454"/>
    <lineage>
        <taxon>Bacteria</taxon>
        <taxon>Pseudomonadati</taxon>
        <taxon>Thermodesulfobacteriota</taxon>
        <taxon>Desulfuromonadia</taxon>
        <taxon>Geobacterales</taxon>
        <taxon>Geobacteraceae</taxon>
        <taxon>Oryzomonas</taxon>
    </lineage>
</organism>
<feature type="binding site" description="axial binding residue" evidence="6">
    <location>
        <position position="35"/>
    </location>
    <ligand>
        <name>heme c</name>
        <dbReference type="ChEBI" id="CHEBI:61717"/>
        <label>1</label>
    </ligand>
    <ligandPart>
        <name>Fe</name>
        <dbReference type="ChEBI" id="CHEBI:18248"/>
    </ligandPart>
</feature>
<dbReference type="Gene3D" id="3.90.10.10">
    <property type="entry name" value="Cytochrome C3"/>
    <property type="match status" value="1"/>
</dbReference>
<keyword evidence="5 6" id="KW-0408">Iron</keyword>
<evidence type="ECO:0000256" key="7">
    <source>
        <dbReference type="SAM" id="SignalP"/>
    </source>
</evidence>
<feature type="binding site" description="axial binding residue" evidence="6">
    <location>
        <position position="45"/>
    </location>
    <ligand>
        <name>heme c</name>
        <dbReference type="ChEBI" id="CHEBI:61717"/>
        <label>1</label>
    </ligand>
    <ligandPart>
        <name>Fe</name>
        <dbReference type="ChEBI" id="CHEBI:18248"/>
    </ligandPart>
</feature>
<feature type="binding site" description="axial binding residue" evidence="6">
    <location>
        <position position="82"/>
    </location>
    <ligand>
        <name>heme c</name>
        <dbReference type="ChEBI" id="CHEBI:61717"/>
        <label>1</label>
    </ligand>
    <ligandPart>
        <name>Fe</name>
        <dbReference type="ChEBI" id="CHEBI:18248"/>
    </ligandPart>
</feature>
<evidence type="ECO:0000313" key="8">
    <source>
        <dbReference type="EMBL" id="KAA0892327.1"/>
    </source>
</evidence>
<accession>A0A5A9XGN0</accession>
<dbReference type="SUPFAM" id="SSF48695">
    <property type="entry name" value="Multiheme cytochromes"/>
    <property type="match status" value="1"/>
</dbReference>
<keyword evidence="1" id="KW-0813">Transport</keyword>
<protein>
    <submittedName>
        <fullName evidence="8">Cytochrome C</fullName>
    </submittedName>
</protein>
<dbReference type="OrthoDB" id="5421852at2"/>
<sequence length="98" mass="10379">MIYVAIGSVAVALLAGTAGAAPEIIPMKNGVTFRHKAHMLATHTCRPCHEAGPGKIEGFGKEWAHKNCKGCHGEQNTGPYHCAGCHAKVYDQEGPKGR</sequence>
<name>A0A5A9XGN0_9BACT</name>
<dbReference type="PRINTS" id="PR00609">
    <property type="entry name" value="CYTOCHROMEC3"/>
</dbReference>
<comment type="caution">
    <text evidence="8">The sequence shown here is derived from an EMBL/GenBank/DDBJ whole genome shotgun (WGS) entry which is preliminary data.</text>
</comment>
<dbReference type="GO" id="GO:0046872">
    <property type="term" value="F:metal ion binding"/>
    <property type="evidence" value="ECO:0007669"/>
    <property type="project" value="UniProtKB-KW"/>
</dbReference>
<evidence type="ECO:0000256" key="3">
    <source>
        <dbReference type="ARBA" id="ARBA00022723"/>
    </source>
</evidence>
<evidence type="ECO:0000256" key="6">
    <source>
        <dbReference type="PIRSR" id="PIRSR602322-1"/>
    </source>
</evidence>
<gene>
    <name evidence="8" type="ORF">ET418_08490</name>
</gene>
<dbReference type="CDD" id="cd08168">
    <property type="entry name" value="Cytochrom_C3"/>
    <property type="match status" value="1"/>
</dbReference>
<keyword evidence="3 6" id="KW-0479">Metal-binding</keyword>
<dbReference type="InterPro" id="IPR036280">
    <property type="entry name" value="Multihaem_cyt_sf"/>
</dbReference>
<feature type="binding site" description="axial binding residue" evidence="6">
    <location>
        <position position="49"/>
    </location>
    <ligand>
        <name>heme c</name>
        <dbReference type="ChEBI" id="CHEBI:61717"/>
        <label>1</label>
    </ligand>
    <ligandPart>
        <name>Fe</name>
        <dbReference type="ChEBI" id="CHEBI:18248"/>
    </ligandPart>
</feature>
<feature type="binding site" description="axial binding residue" evidence="6">
    <location>
        <position position="65"/>
    </location>
    <ligand>
        <name>heme c</name>
        <dbReference type="ChEBI" id="CHEBI:61717"/>
        <label>1</label>
    </ligand>
    <ligandPart>
        <name>Fe</name>
        <dbReference type="ChEBI" id="CHEBI:18248"/>
    </ligandPart>
</feature>
<keyword evidence="4" id="KW-0249">Electron transport</keyword>
<feature type="signal peptide" evidence="7">
    <location>
        <begin position="1"/>
        <end position="20"/>
    </location>
</feature>
<dbReference type="Proteomes" id="UP000324298">
    <property type="component" value="Unassembled WGS sequence"/>
</dbReference>
<proteinExistence type="predicted"/>
<reference evidence="8 9" key="1">
    <citation type="submission" date="2019-04" db="EMBL/GenBank/DDBJ databases">
        <title>Geobacter ruber sp. nov., ferric-reducing bacteria isolated from paddy soil.</title>
        <authorList>
            <person name="Xu Z."/>
            <person name="Masuda Y."/>
            <person name="Itoh H."/>
            <person name="Senoo K."/>
        </authorList>
    </citation>
    <scope>NUCLEOTIDE SEQUENCE [LARGE SCALE GENOMIC DNA]</scope>
    <source>
        <strain evidence="8 9">Red88</strain>
    </source>
</reference>
<dbReference type="AlphaFoldDB" id="A0A5A9XGN0"/>
<evidence type="ECO:0000256" key="1">
    <source>
        <dbReference type="ARBA" id="ARBA00022448"/>
    </source>
</evidence>
<keyword evidence="7" id="KW-0732">Signal</keyword>
<feature type="binding site" description="axial binding residue" evidence="6">
    <location>
        <position position="86"/>
    </location>
    <ligand>
        <name>heme c</name>
        <dbReference type="ChEBI" id="CHEBI:61717"/>
        <label>2</label>
    </ligand>
    <ligandPart>
        <name>Fe</name>
        <dbReference type="ChEBI" id="CHEBI:18248"/>
    </ligandPart>
</feature>
<dbReference type="GO" id="GO:0020037">
    <property type="term" value="F:heme binding"/>
    <property type="evidence" value="ECO:0007669"/>
    <property type="project" value="InterPro"/>
</dbReference>
<feature type="binding site" description="axial binding residue" evidence="6">
    <location>
        <position position="48"/>
    </location>
    <ligand>
        <name>heme c</name>
        <dbReference type="ChEBI" id="CHEBI:61717"/>
        <label>1</label>
    </ligand>
    <ligandPart>
        <name>Fe</name>
        <dbReference type="ChEBI" id="CHEBI:18248"/>
    </ligandPart>
</feature>
<feature type="binding site" description="covalent" evidence="6">
    <location>
        <position position="85"/>
    </location>
    <ligand>
        <name>heme c</name>
        <dbReference type="ChEBI" id="CHEBI:61717"/>
        <label>2</label>
    </ligand>
</feature>
<dbReference type="InterPro" id="IPR002322">
    <property type="entry name" value="Cyt_c_III"/>
</dbReference>
<keyword evidence="2 6" id="KW-0349">Heme</keyword>
<feature type="binding site" description="axial binding residue" evidence="6">
    <location>
        <position position="38"/>
    </location>
    <ligand>
        <name>heme c</name>
        <dbReference type="ChEBI" id="CHEBI:61717"/>
        <label>1</label>
    </ligand>
    <ligandPart>
        <name>Fe</name>
        <dbReference type="ChEBI" id="CHEBI:18248"/>
    </ligandPart>
</feature>
<dbReference type="EMBL" id="SRSD01000004">
    <property type="protein sequence ID" value="KAA0892327.1"/>
    <property type="molecule type" value="Genomic_DNA"/>
</dbReference>
<dbReference type="GO" id="GO:0009055">
    <property type="term" value="F:electron transfer activity"/>
    <property type="evidence" value="ECO:0007669"/>
    <property type="project" value="InterPro"/>
</dbReference>
<feature type="chain" id="PRO_5023045913" evidence="7">
    <location>
        <begin position="21"/>
        <end position="98"/>
    </location>
</feature>
<evidence type="ECO:0000256" key="4">
    <source>
        <dbReference type="ARBA" id="ARBA00022982"/>
    </source>
</evidence>
<comment type="cofactor">
    <cofactor evidence="6">
        <name>heme c</name>
        <dbReference type="ChEBI" id="CHEBI:61717"/>
    </cofactor>
    <text evidence="6">Binds 4 heme c groups covalently per monomer.</text>
</comment>
<evidence type="ECO:0000256" key="2">
    <source>
        <dbReference type="ARBA" id="ARBA00022617"/>
    </source>
</evidence>
<evidence type="ECO:0000313" key="9">
    <source>
        <dbReference type="Proteomes" id="UP000324298"/>
    </source>
</evidence>
<keyword evidence="9" id="KW-1185">Reference proteome</keyword>